<evidence type="ECO:0000313" key="2">
    <source>
        <dbReference type="Proteomes" id="UP000287156"/>
    </source>
</evidence>
<comment type="caution">
    <text evidence="1">The sequence shown here is derived from an EMBL/GenBank/DDBJ whole genome shotgun (WGS) entry which is preliminary data.</text>
</comment>
<dbReference type="Proteomes" id="UP000287156">
    <property type="component" value="Unassembled WGS sequence"/>
</dbReference>
<reference evidence="1" key="1">
    <citation type="submission" date="2018-12" db="EMBL/GenBank/DDBJ databases">
        <authorList>
            <person name="Sun L."/>
            <person name="Chen Z."/>
        </authorList>
    </citation>
    <scope>NUCLEOTIDE SEQUENCE [LARGE SCALE GENOMIC DNA]</scope>
    <source>
        <strain evidence="1">3-2-2</strain>
    </source>
</reference>
<dbReference type="AlphaFoldDB" id="A0A429XVS7"/>
<sequence>MLRKRDLSMITLYNIEKVMTQYGLDSGLAQEILDVFQKRIERSGENEFQAWYSNLNYRTPEDFQNEEEAAKLYESYSSWFEQEVSKLEKETGLPWQEQTEDIATLNEKARKSQLVLRHRLSEINWDLMELDD</sequence>
<evidence type="ECO:0000313" key="1">
    <source>
        <dbReference type="EMBL" id="RST72477.1"/>
    </source>
</evidence>
<accession>A0A429XVS7</accession>
<protein>
    <submittedName>
        <fullName evidence="1">Uncharacterized protein</fullName>
    </submittedName>
</protein>
<gene>
    <name evidence="1" type="ORF">D4T97_015555</name>
</gene>
<name>A0A429XVS7_9BACI</name>
<dbReference type="OrthoDB" id="2889801at2"/>
<dbReference type="EMBL" id="QYTV02000008">
    <property type="protein sequence ID" value="RST72477.1"/>
    <property type="molecule type" value="Genomic_DNA"/>
</dbReference>
<dbReference type="RefSeq" id="WP_126051686.1">
    <property type="nucleotide sequence ID" value="NZ_QYTV02000008.1"/>
</dbReference>
<proteinExistence type="predicted"/>
<organism evidence="1 2">
    <name type="scientific">Siminovitchia acidinfaciens</name>
    <dbReference type="NCBI Taxonomy" id="2321395"/>
    <lineage>
        <taxon>Bacteria</taxon>
        <taxon>Bacillati</taxon>
        <taxon>Bacillota</taxon>
        <taxon>Bacilli</taxon>
        <taxon>Bacillales</taxon>
        <taxon>Bacillaceae</taxon>
        <taxon>Siminovitchia</taxon>
    </lineage>
</organism>
<keyword evidence="2" id="KW-1185">Reference proteome</keyword>